<name>A0A7K0DNC7_9NOCA</name>
<evidence type="ECO:0008006" key="3">
    <source>
        <dbReference type="Google" id="ProtNLM"/>
    </source>
</evidence>
<proteinExistence type="predicted"/>
<reference evidence="1 2" key="1">
    <citation type="submission" date="2019-10" db="EMBL/GenBank/DDBJ databases">
        <title>Nocardia macrotermitis sp. nov. and Nocardia aurantia sp. nov., isolated from the gut of fungus growing-termite Macrotermes natalensis.</title>
        <authorList>
            <person name="Benndorf R."/>
            <person name="Schwitalla J."/>
            <person name="Martin K."/>
            <person name="De Beer W."/>
            <person name="Kaster A.-K."/>
            <person name="Vollmers J."/>
            <person name="Poulsen M."/>
            <person name="Beemelmanns C."/>
        </authorList>
    </citation>
    <scope>NUCLEOTIDE SEQUENCE [LARGE SCALE GENOMIC DNA]</scope>
    <source>
        <strain evidence="1 2">RB56</strain>
    </source>
</reference>
<dbReference type="AlphaFoldDB" id="A0A7K0DNC7"/>
<evidence type="ECO:0000313" key="1">
    <source>
        <dbReference type="EMBL" id="MQY27243.1"/>
    </source>
</evidence>
<comment type="caution">
    <text evidence="1">The sequence shown here is derived from an EMBL/GenBank/DDBJ whole genome shotgun (WGS) entry which is preliminary data.</text>
</comment>
<gene>
    <name evidence="1" type="ORF">NRB56_28260</name>
</gene>
<organism evidence="1 2">
    <name type="scientific">Nocardia aurantia</name>
    <dbReference type="NCBI Taxonomy" id="2585199"/>
    <lineage>
        <taxon>Bacteria</taxon>
        <taxon>Bacillati</taxon>
        <taxon>Actinomycetota</taxon>
        <taxon>Actinomycetes</taxon>
        <taxon>Mycobacteriales</taxon>
        <taxon>Nocardiaceae</taxon>
        <taxon>Nocardia</taxon>
    </lineage>
</organism>
<evidence type="ECO:0000313" key="2">
    <source>
        <dbReference type="Proteomes" id="UP000431401"/>
    </source>
</evidence>
<protein>
    <recommendedName>
        <fullName evidence="3">Transcriptional regulator</fullName>
    </recommendedName>
</protein>
<sequence length="115" mass="12812">MRYVICVTGYIIEVSQAERGAFRERSAAIFGNRYMADVVAVVADLAAHSPDGVTVRMVNKQTQIPDGLIKQVMKRLVGARLLRELPRNGPRAPLHHTIEDTDGVWTVLVDICRNL</sequence>
<dbReference type="Proteomes" id="UP000431401">
    <property type="component" value="Unassembled WGS sequence"/>
</dbReference>
<dbReference type="EMBL" id="WEGI01000005">
    <property type="protein sequence ID" value="MQY27243.1"/>
    <property type="molecule type" value="Genomic_DNA"/>
</dbReference>
<keyword evidence="2" id="KW-1185">Reference proteome</keyword>
<accession>A0A7K0DNC7</accession>